<dbReference type="RefSeq" id="WP_255026334.1">
    <property type="nucleotide sequence ID" value="NZ_JANDHW010000004.1"/>
</dbReference>
<feature type="domain" description="SusD-like N-terminal" evidence="8">
    <location>
        <begin position="23"/>
        <end position="194"/>
    </location>
</feature>
<evidence type="ECO:0000256" key="5">
    <source>
        <dbReference type="ARBA" id="ARBA00023237"/>
    </source>
</evidence>
<evidence type="ECO:0000256" key="2">
    <source>
        <dbReference type="ARBA" id="ARBA00006275"/>
    </source>
</evidence>
<evidence type="ECO:0000313" key="9">
    <source>
        <dbReference type="EMBL" id="MCP9611506.1"/>
    </source>
</evidence>
<dbReference type="Pfam" id="PF07980">
    <property type="entry name" value="SusD_RagB"/>
    <property type="match status" value="1"/>
</dbReference>
<evidence type="ECO:0000259" key="8">
    <source>
        <dbReference type="Pfam" id="PF14322"/>
    </source>
</evidence>
<dbReference type="Pfam" id="PF14322">
    <property type="entry name" value="SusD-like_3"/>
    <property type="match status" value="1"/>
</dbReference>
<feature type="signal peptide" evidence="6">
    <location>
        <begin position="1"/>
        <end position="22"/>
    </location>
</feature>
<evidence type="ECO:0000256" key="3">
    <source>
        <dbReference type="ARBA" id="ARBA00022729"/>
    </source>
</evidence>
<keyword evidence="5" id="KW-0998">Cell outer membrane</keyword>
<evidence type="ECO:0000259" key="7">
    <source>
        <dbReference type="Pfam" id="PF07980"/>
    </source>
</evidence>
<accession>A0ABT1MGK6</accession>
<evidence type="ECO:0000256" key="1">
    <source>
        <dbReference type="ARBA" id="ARBA00004442"/>
    </source>
</evidence>
<comment type="caution">
    <text evidence="9">The sequence shown here is derived from an EMBL/GenBank/DDBJ whole genome shotgun (WGS) entry which is preliminary data.</text>
</comment>
<dbReference type="InterPro" id="IPR033985">
    <property type="entry name" value="SusD-like_N"/>
</dbReference>
<comment type="subcellular location">
    <subcellularLocation>
        <location evidence="1">Cell outer membrane</location>
    </subcellularLocation>
</comment>
<dbReference type="Gene3D" id="1.25.40.390">
    <property type="match status" value="1"/>
</dbReference>
<feature type="chain" id="PRO_5046310284" evidence="6">
    <location>
        <begin position="23"/>
        <end position="675"/>
    </location>
</feature>
<reference evidence="9 10" key="1">
    <citation type="submission" date="2022-07" db="EMBL/GenBank/DDBJ databases">
        <title>Fecal culturing of patients with breast cancer.</title>
        <authorList>
            <person name="Teng N.M.Y."/>
            <person name="Kiu R."/>
            <person name="Evans R."/>
            <person name="Baker D.J."/>
            <person name="Zenner C."/>
            <person name="Robinson S.D."/>
            <person name="Hall L.J."/>
        </authorList>
    </citation>
    <scope>NUCLEOTIDE SEQUENCE [LARGE SCALE GENOMIC DNA]</scope>
    <source>
        <strain evidence="9 10">LH1063</strain>
    </source>
</reference>
<dbReference type="InterPro" id="IPR011990">
    <property type="entry name" value="TPR-like_helical_dom_sf"/>
</dbReference>
<gene>
    <name evidence="9" type="ORF">NMU02_05320</name>
</gene>
<keyword evidence="10" id="KW-1185">Reference proteome</keyword>
<proteinExistence type="inferred from homology"/>
<protein>
    <submittedName>
        <fullName evidence="9">RagB/SusD family nutrient uptake outer membrane protein</fullName>
    </submittedName>
</protein>
<keyword evidence="4" id="KW-0472">Membrane</keyword>
<name>A0ABT1MGK6_9BACT</name>
<comment type="similarity">
    <text evidence="2">Belongs to the SusD family.</text>
</comment>
<organism evidence="9 10">
    <name type="scientific">Coprobacter tertius</name>
    <dbReference type="NCBI Taxonomy" id="2944915"/>
    <lineage>
        <taxon>Bacteria</taxon>
        <taxon>Pseudomonadati</taxon>
        <taxon>Bacteroidota</taxon>
        <taxon>Bacteroidia</taxon>
        <taxon>Bacteroidales</taxon>
        <taxon>Barnesiellaceae</taxon>
        <taxon>Coprobacter</taxon>
    </lineage>
</organism>
<dbReference type="PROSITE" id="PS51257">
    <property type="entry name" value="PROKAR_LIPOPROTEIN"/>
    <property type="match status" value="1"/>
</dbReference>
<evidence type="ECO:0000256" key="6">
    <source>
        <dbReference type="SAM" id="SignalP"/>
    </source>
</evidence>
<evidence type="ECO:0000256" key="4">
    <source>
        <dbReference type="ARBA" id="ARBA00023136"/>
    </source>
</evidence>
<feature type="domain" description="RagB/SusD" evidence="7">
    <location>
        <begin position="326"/>
        <end position="672"/>
    </location>
</feature>
<dbReference type="SUPFAM" id="SSF48452">
    <property type="entry name" value="TPR-like"/>
    <property type="match status" value="1"/>
</dbReference>
<sequence length="675" mass="76425">MKNKIKVALLSGLLLVTASCNDYFDTVPGERMTLESVFQSKELTEKFLANVYSYIPDEHNQRQGGSTVGVWTAASSEAEFTWSGVNSNEVNNGAVNATSGWVNRWWIEYYKGIAKAGIFMENVNKNPELTDELKVQYYNEARALRAIYYFWIFKIYGPFVILDKVYPADATNEEMNLPRNSVDECISFIDSELAAVRGNLSVAHSGGEFTPILVGHINRDIVDAVRSQLWLYAASPLFNGNSFYRSLVNADGKQLFPQTEDNTKWEKARNYAGDFLKTYTNYKLVTLDANGEAVTDMKKVDPYNSVRSAVYWESVTPNSEMILYRKDGAHSVFYYDMTPYHKGASGSYKGGTGKDATQEMVDLYFMKDGRRIDDWIADGTYPDYPLNTDLGDDIYDYLKYGEGYNDPITGRTYIAARTGKDVLAQYYDREARFYADITFNNQKWLATDATIYTGLARDGNSGMDAASNDYSRTGYVVRKAATSKAWTAAEGNIILIRLPEIYLNYAETLAECQNRGIAPQASSGVSDQYQTAIDYVNMIRARAGIPGYSFTAGTTDARGLTCIQIDKDYTSIMNVIRRERTIELAFDNQRYFDVRRWKVAGMAQGDGWVYPTYHRGGEGGDTYGLSYDRAEYDGFYIKKPFETRSYSERMNLFPIPQADINRNPLMRQNTGWMSE</sequence>
<dbReference type="Proteomes" id="UP001205603">
    <property type="component" value="Unassembled WGS sequence"/>
</dbReference>
<keyword evidence="3 6" id="KW-0732">Signal</keyword>
<evidence type="ECO:0000313" key="10">
    <source>
        <dbReference type="Proteomes" id="UP001205603"/>
    </source>
</evidence>
<dbReference type="EMBL" id="JANDHW010000004">
    <property type="protein sequence ID" value="MCP9611506.1"/>
    <property type="molecule type" value="Genomic_DNA"/>
</dbReference>
<dbReference type="InterPro" id="IPR012944">
    <property type="entry name" value="SusD_RagB_dom"/>
</dbReference>